<dbReference type="Proteomes" id="UP000076321">
    <property type="component" value="Unassembled WGS sequence"/>
</dbReference>
<reference evidence="1 3" key="1">
    <citation type="submission" date="2015-12" db="EMBL/GenBank/DDBJ databases">
        <title>Amycolatopsis regifaucium genome sequencing and assembly.</title>
        <authorList>
            <person name="Mayilraj S."/>
        </authorList>
    </citation>
    <scope>NUCLEOTIDE SEQUENCE [LARGE SCALE GENOMIC DNA]</scope>
    <source>
        <strain evidence="1 3">GY080</strain>
    </source>
</reference>
<dbReference type="AlphaFoldDB" id="A0A154MFA4"/>
<dbReference type="EMBL" id="LQCI01000028">
    <property type="protein sequence ID" value="KZB82883.1"/>
    <property type="molecule type" value="Genomic_DNA"/>
</dbReference>
<dbReference type="EMBL" id="LOBU02000034">
    <property type="protein sequence ID" value="OKA03370.1"/>
    <property type="molecule type" value="Genomic_DNA"/>
</dbReference>
<comment type="caution">
    <text evidence="1">The sequence shown here is derived from an EMBL/GenBank/DDBJ whole genome shotgun (WGS) entry which is preliminary data.</text>
</comment>
<dbReference type="Proteomes" id="UP000186883">
    <property type="component" value="Unassembled WGS sequence"/>
</dbReference>
<evidence type="ECO:0000313" key="3">
    <source>
        <dbReference type="Proteomes" id="UP000076321"/>
    </source>
</evidence>
<proteinExistence type="predicted"/>
<organism evidence="1 3">
    <name type="scientific">Amycolatopsis regifaucium</name>
    <dbReference type="NCBI Taxonomy" id="546365"/>
    <lineage>
        <taxon>Bacteria</taxon>
        <taxon>Bacillati</taxon>
        <taxon>Actinomycetota</taxon>
        <taxon>Actinomycetes</taxon>
        <taxon>Pseudonocardiales</taxon>
        <taxon>Pseudonocardiaceae</taxon>
        <taxon>Amycolatopsis</taxon>
    </lineage>
</organism>
<sequence length="140" mass="16050">MDSMELTGRDFDRIPRRNVRVPVVEFARLWLAAERQYERERTWAALGVVDVCRWLACATVRLETGRTFLAYAPVTERTGLAHEETIEAECLAAERLLLRRPVPAYLENRPGWLESIVATLEWAWHRSGVPPLDIPAHSQG</sequence>
<reference evidence="2 4" key="2">
    <citation type="submission" date="2016-11" db="EMBL/GenBank/DDBJ databases">
        <title>Genome sequencing of Amycolatopsis regifaucium.</title>
        <authorList>
            <person name="Mayilraj S."/>
            <person name="Kaur N."/>
        </authorList>
    </citation>
    <scope>NUCLEOTIDE SEQUENCE [LARGE SCALE GENOMIC DNA]</scope>
    <source>
        <strain evidence="2 4">GY080</strain>
    </source>
</reference>
<evidence type="ECO:0000313" key="2">
    <source>
        <dbReference type="EMBL" id="OKA03370.1"/>
    </source>
</evidence>
<gene>
    <name evidence="2" type="ORF">ATP06_0236815</name>
    <name evidence="1" type="ORF">AVL48_37155</name>
</gene>
<evidence type="ECO:0000313" key="1">
    <source>
        <dbReference type="EMBL" id="KZB82883.1"/>
    </source>
</evidence>
<name>A0A154MFA4_9PSEU</name>
<keyword evidence="4" id="KW-1185">Reference proteome</keyword>
<accession>A0A154MFA4</accession>
<protein>
    <submittedName>
        <fullName evidence="1">Uncharacterized protein</fullName>
    </submittedName>
</protein>
<evidence type="ECO:0000313" key="4">
    <source>
        <dbReference type="Proteomes" id="UP000186883"/>
    </source>
</evidence>